<reference evidence="8" key="1">
    <citation type="submission" date="2013-08" db="EMBL/GenBank/DDBJ databases">
        <authorList>
            <person name="Durkin A.S."/>
            <person name="Haft D.R."/>
            <person name="McCorrison J."/>
            <person name="Torralba M."/>
            <person name="Gillis M."/>
            <person name="Haft D.H."/>
            <person name="Methe B."/>
            <person name="Sutton G."/>
            <person name="Nelson K.E."/>
        </authorList>
    </citation>
    <scope>NUCLEOTIDE SEQUENCE [LARGE SCALE GENOMIC DNA]</scope>
    <source>
        <strain evidence="8">F0233</strain>
    </source>
</reference>
<dbReference type="Pfam" id="PF02390">
    <property type="entry name" value="Methyltransf_4"/>
    <property type="match status" value="1"/>
</dbReference>
<evidence type="ECO:0000256" key="1">
    <source>
        <dbReference type="ARBA" id="ARBA00000142"/>
    </source>
</evidence>
<evidence type="ECO:0000256" key="7">
    <source>
        <dbReference type="HAMAP-Rule" id="MF_01057"/>
    </source>
</evidence>
<dbReference type="PANTHER" id="PTHR23417:SF14">
    <property type="entry name" value="PENTACOTRIPEPTIDE-REPEAT REGION OF PRORP DOMAIN-CONTAINING PROTEIN"/>
    <property type="match status" value="1"/>
</dbReference>
<sequence length="239" mass="26195">MGRPGRGVVSFVRRSPRMNASQHRAMDELAPHYLIDVPHSSMSTSIAPGTRVDLAERFGREAPLVVEIGSGVGESLVAMAAARPELNVLAFEVYAPAVASTMGRLERAGVDTVRLVAADGVEGLRELVAPAGLTELWTFFPDPWPKKRHRKRRLVGPELARLVADRLVDGGLWRLATDWEDYADQMTEVLGSNGLFVNSCADRPGGWAPRGDRPPTRFERRGLAAGRAIRDLVWARAPR</sequence>
<evidence type="ECO:0000313" key="9">
    <source>
        <dbReference type="Proteomes" id="UP000017052"/>
    </source>
</evidence>
<dbReference type="PROSITE" id="PS51625">
    <property type="entry name" value="SAM_MT_TRMB"/>
    <property type="match status" value="1"/>
</dbReference>
<keyword evidence="9" id="KW-1185">Reference proteome</keyword>
<protein>
    <recommendedName>
        <fullName evidence="7">tRNA (guanine-N(7)-)-methyltransferase</fullName>
        <ecNumber evidence="7">2.1.1.33</ecNumber>
    </recommendedName>
    <alternativeName>
        <fullName evidence="7">tRNA (guanine(46)-N(7))-methyltransferase</fullName>
    </alternativeName>
    <alternativeName>
        <fullName evidence="7">tRNA(m7G46)-methyltransferase</fullName>
    </alternativeName>
</protein>
<evidence type="ECO:0000256" key="4">
    <source>
        <dbReference type="ARBA" id="ARBA00022679"/>
    </source>
</evidence>
<comment type="similarity">
    <text evidence="7">Belongs to the class I-like SAM-binding methyltransferase superfamily. TrmB family.</text>
</comment>
<keyword evidence="4 7" id="KW-0808">Transferase</keyword>
<keyword evidence="3 7" id="KW-0489">Methyltransferase</keyword>
<keyword evidence="5 7" id="KW-0949">S-adenosyl-L-methionine</keyword>
<keyword evidence="6 7" id="KW-0819">tRNA processing</keyword>
<dbReference type="Proteomes" id="UP000017052">
    <property type="component" value="Unassembled WGS sequence"/>
</dbReference>
<dbReference type="InterPro" id="IPR029063">
    <property type="entry name" value="SAM-dependent_MTases_sf"/>
</dbReference>
<dbReference type="EC" id="2.1.1.33" evidence="7"/>
<feature type="binding site" evidence="7">
    <location>
        <position position="178"/>
    </location>
    <ligand>
        <name>substrate</name>
    </ligand>
</feature>
<comment type="catalytic activity">
    <reaction evidence="1 7">
        <text>guanosine(46) in tRNA + S-adenosyl-L-methionine = N(7)-methylguanosine(46) in tRNA + S-adenosyl-L-homocysteine</text>
        <dbReference type="Rhea" id="RHEA:42708"/>
        <dbReference type="Rhea" id="RHEA-COMP:10188"/>
        <dbReference type="Rhea" id="RHEA-COMP:10189"/>
        <dbReference type="ChEBI" id="CHEBI:57856"/>
        <dbReference type="ChEBI" id="CHEBI:59789"/>
        <dbReference type="ChEBI" id="CHEBI:74269"/>
        <dbReference type="ChEBI" id="CHEBI:74480"/>
        <dbReference type="EC" id="2.1.1.33"/>
    </reaction>
</comment>
<feature type="binding site" evidence="7">
    <location>
        <position position="67"/>
    </location>
    <ligand>
        <name>S-adenosyl-L-methionine</name>
        <dbReference type="ChEBI" id="CHEBI:59789"/>
    </ligand>
</feature>
<comment type="pathway">
    <text evidence="7">tRNA modification; N(7)-methylguanine-tRNA biosynthesis.</text>
</comment>
<comment type="caution">
    <text evidence="7">Lacks conserved residue(s) required for the propagation of feature annotation.</text>
</comment>
<evidence type="ECO:0000313" key="8">
    <source>
        <dbReference type="EMBL" id="ERK50876.1"/>
    </source>
</evidence>
<evidence type="ECO:0000256" key="6">
    <source>
        <dbReference type="ARBA" id="ARBA00022694"/>
    </source>
</evidence>
<proteinExistence type="inferred from homology"/>
<dbReference type="PANTHER" id="PTHR23417">
    <property type="entry name" value="3-DEOXY-D-MANNO-OCTULOSONIC-ACID TRANSFERASE/TRNA GUANINE-N 7 - -METHYLTRANSFERASE"/>
    <property type="match status" value="1"/>
</dbReference>
<dbReference type="EMBL" id="ACVN02000290">
    <property type="protein sequence ID" value="ERK50876.1"/>
    <property type="molecule type" value="Genomic_DNA"/>
</dbReference>
<dbReference type="UniPathway" id="UPA00989"/>
<dbReference type="InterPro" id="IPR055361">
    <property type="entry name" value="tRNA_methyltr_TrmB_bact"/>
</dbReference>
<dbReference type="AlphaFoldDB" id="U2Q3C3"/>
<comment type="caution">
    <text evidence="8">The sequence shown here is derived from an EMBL/GenBank/DDBJ whole genome shotgun (WGS) entry which is preliminary data.</text>
</comment>
<feature type="binding site" evidence="7">
    <location>
        <begin position="216"/>
        <end position="219"/>
    </location>
    <ligand>
        <name>substrate</name>
    </ligand>
</feature>
<name>U2Q3C3_9ACTN</name>
<dbReference type="Gene3D" id="3.40.50.150">
    <property type="entry name" value="Vaccinia Virus protein VP39"/>
    <property type="match status" value="1"/>
</dbReference>
<evidence type="ECO:0000256" key="2">
    <source>
        <dbReference type="ARBA" id="ARBA00003015"/>
    </source>
</evidence>
<dbReference type="HAMAP" id="MF_01057">
    <property type="entry name" value="tRNA_methyltr_TrmB"/>
    <property type="match status" value="1"/>
</dbReference>
<dbReference type="NCBIfam" id="TIGR00091">
    <property type="entry name" value="tRNA (guanosine(46)-N7)-methyltransferase TrmB"/>
    <property type="match status" value="1"/>
</dbReference>
<dbReference type="GO" id="GO:0008176">
    <property type="term" value="F:tRNA (guanine(46)-N7)-methyltransferase activity"/>
    <property type="evidence" value="ECO:0007669"/>
    <property type="project" value="UniProtKB-UniRule"/>
</dbReference>
<feature type="binding site" evidence="7">
    <location>
        <position position="142"/>
    </location>
    <ligand>
        <name>S-adenosyl-L-methionine</name>
        <dbReference type="ChEBI" id="CHEBI:59789"/>
    </ligand>
</feature>
<feature type="binding site" evidence="7">
    <location>
        <position position="92"/>
    </location>
    <ligand>
        <name>S-adenosyl-L-methionine</name>
        <dbReference type="ChEBI" id="CHEBI:59789"/>
    </ligand>
</feature>
<comment type="function">
    <text evidence="2 7">Catalyzes the formation of N(7)-methylguanine at position 46 (m7G46) in tRNA.</text>
</comment>
<feature type="binding site" evidence="7">
    <location>
        <position position="119"/>
    </location>
    <ligand>
        <name>S-adenosyl-L-methionine</name>
        <dbReference type="ChEBI" id="CHEBI:59789"/>
    </ligand>
</feature>
<organism evidence="8 9">
    <name type="scientific">Propionibacterium acidifaciens F0233</name>
    <dbReference type="NCBI Taxonomy" id="553198"/>
    <lineage>
        <taxon>Bacteria</taxon>
        <taxon>Bacillati</taxon>
        <taxon>Actinomycetota</taxon>
        <taxon>Actinomycetes</taxon>
        <taxon>Propionibacteriales</taxon>
        <taxon>Propionibacteriaceae</taxon>
        <taxon>Propionibacterium</taxon>
    </lineage>
</organism>
<dbReference type="InterPro" id="IPR003358">
    <property type="entry name" value="tRNA_(Gua-N-7)_MeTrfase_Trmb"/>
</dbReference>
<feature type="binding site" evidence="7">
    <location>
        <position position="146"/>
    </location>
    <ligand>
        <name>substrate</name>
    </ligand>
</feature>
<accession>U2Q3C3</accession>
<dbReference type="GO" id="GO:0043527">
    <property type="term" value="C:tRNA methyltransferase complex"/>
    <property type="evidence" value="ECO:0007669"/>
    <property type="project" value="TreeGrafter"/>
</dbReference>
<gene>
    <name evidence="7" type="primary">trmB</name>
    <name evidence="8" type="ORF">HMPREF0682_0569</name>
</gene>
<dbReference type="SUPFAM" id="SSF53335">
    <property type="entry name" value="S-adenosyl-L-methionine-dependent methyltransferases"/>
    <property type="match status" value="1"/>
</dbReference>
<evidence type="ECO:0000256" key="5">
    <source>
        <dbReference type="ARBA" id="ARBA00022691"/>
    </source>
</evidence>
<evidence type="ECO:0000256" key="3">
    <source>
        <dbReference type="ARBA" id="ARBA00022603"/>
    </source>
</evidence>